<proteinExistence type="predicted"/>
<evidence type="ECO:0000313" key="1">
    <source>
        <dbReference type="EnsemblPlants" id="Bo6g079290.1"/>
    </source>
</evidence>
<dbReference type="AlphaFoldDB" id="A0A0D3CVB3"/>
<reference evidence="1" key="2">
    <citation type="submission" date="2015-03" db="UniProtKB">
        <authorList>
            <consortium name="EnsemblPlants"/>
        </authorList>
    </citation>
    <scope>IDENTIFICATION</scope>
</reference>
<organism evidence="1 2">
    <name type="scientific">Brassica oleracea var. oleracea</name>
    <dbReference type="NCBI Taxonomy" id="109376"/>
    <lineage>
        <taxon>Eukaryota</taxon>
        <taxon>Viridiplantae</taxon>
        <taxon>Streptophyta</taxon>
        <taxon>Embryophyta</taxon>
        <taxon>Tracheophyta</taxon>
        <taxon>Spermatophyta</taxon>
        <taxon>Magnoliopsida</taxon>
        <taxon>eudicotyledons</taxon>
        <taxon>Gunneridae</taxon>
        <taxon>Pentapetalae</taxon>
        <taxon>rosids</taxon>
        <taxon>malvids</taxon>
        <taxon>Brassicales</taxon>
        <taxon>Brassicaceae</taxon>
        <taxon>Brassiceae</taxon>
        <taxon>Brassica</taxon>
    </lineage>
</organism>
<keyword evidence="2" id="KW-1185">Reference proteome</keyword>
<sequence>MCCCSVGDSSSSGCSQSFFLSNQIGISPRQDFAQDAQVARLLQSWGLICILHGSHLQESGDSDHRWMQRHL</sequence>
<dbReference type="OMA" id="DSDHRWM"/>
<dbReference type="EnsemblPlants" id="Bo6g079290.1">
    <property type="protein sequence ID" value="Bo6g079290.1"/>
    <property type="gene ID" value="Bo6g079290"/>
</dbReference>
<dbReference type="Proteomes" id="UP000032141">
    <property type="component" value="Chromosome C6"/>
</dbReference>
<accession>A0A0D3CVB3</accession>
<name>A0A0D3CVB3_BRAOL</name>
<dbReference type="Gramene" id="Bo6g079290.1">
    <property type="protein sequence ID" value="Bo6g079290.1"/>
    <property type="gene ID" value="Bo6g079290"/>
</dbReference>
<protein>
    <submittedName>
        <fullName evidence="1">Uncharacterized protein</fullName>
    </submittedName>
</protein>
<evidence type="ECO:0000313" key="2">
    <source>
        <dbReference type="Proteomes" id="UP000032141"/>
    </source>
</evidence>
<dbReference type="HOGENOM" id="CLU_2743556_0_0_1"/>
<reference evidence="1 2" key="1">
    <citation type="journal article" date="2014" name="Genome Biol.">
        <title>Transcriptome and methylome profiling reveals relics of genome dominance in the mesopolyploid Brassica oleracea.</title>
        <authorList>
            <person name="Parkin I.A."/>
            <person name="Koh C."/>
            <person name="Tang H."/>
            <person name="Robinson S.J."/>
            <person name="Kagale S."/>
            <person name="Clarke W.E."/>
            <person name="Town C.D."/>
            <person name="Nixon J."/>
            <person name="Krishnakumar V."/>
            <person name="Bidwell S.L."/>
            <person name="Denoeud F."/>
            <person name="Belcram H."/>
            <person name="Links M.G."/>
            <person name="Just J."/>
            <person name="Clarke C."/>
            <person name="Bender T."/>
            <person name="Huebert T."/>
            <person name="Mason A.S."/>
            <person name="Pires J.C."/>
            <person name="Barker G."/>
            <person name="Moore J."/>
            <person name="Walley P.G."/>
            <person name="Manoli S."/>
            <person name="Batley J."/>
            <person name="Edwards D."/>
            <person name="Nelson M.N."/>
            <person name="Wang X."/>
            <person name="Paterson A.H."/>
            <person name="King G."/>
            <person name="Bancroft I."/>
            <person name="Chalhoub B."/>
            <person name="Sharpe A.G."/>
        </authorList>
    </citation>
    <scope>NUCLEOTIDE SEQUENCE</scope>
    <source>
        <strain evidence="1 2">cv. TO1000</strain>
    </source>
</reference>